<organism evidence="6">
    <name type="scientific">Salmonella enterica</name>
    <name type="common">Salmonella choleraesuis</name>
    <dbReference type="NCBI Taxonomy" id="28901"/>
    <lineage>
        <taxon>Bacteria</taxon>
        <taxon>Pseudomonadati</taxon>
        <taxon>Pseudomonadota</taxon>
        <taxon>Gammaproteobacteria</taxon>
        <taxon>Enterobacterales</taxon>
        <taxon>Enterobacteriaceae</taxon>
        <taxon>Salmonella</taxon>
    </lineage>
</organism>
<sequence>MPPRTPKTCRKRGCRNTTTDRSGYCDEHKGDGWQQYKPGQTRHQRGYGTAWDRRRIRILKRDGGLCCEHRRQGVAVEARHVDHIIPKSQGGTDDDANLQSLCTACHRAKTAREGRHPRGRGKSLPPLPFRTARLIKFLRAQNKKLFSGRFNLLNWRF</sequence>
<dbReference type="AlphaFoldDB" id="A0A5U2F4Y1"/>
<keyword evidence="1" id="KW-0540">Nuclease</keyword>
<evidence type="ECO:0000256" key="4">
    <source>
        <dbReference type="ARBA" id="ARBA00040194"/>
    </source>
</evidence>
<dbReference type="GO" id="GO:0004519">
    <property type="term" value="F:endonuclease activity"/>
    <property type="evidence" value="ECO:0007669"/>
    <property type="project" value="UniProtKB-KW"/>
</dbReference>
<dbReference type="SMART" id="SM00507">
    <property type="entry name" value="HNHc"/>
    <property type="match status" value="1"/>
</dbReference>
<dbReference type="GO" id="GO:0016787">
    <property type="term" value="F:hydrolase activity"/>
    <property type="evidence" value="ECO:0007669"/>
    <property type="project" value="UniProtKB-KW"/>
</dbReference>
<dbReference type="PANTHER" id="PTHR41286">
    <property type="entry name" value="HNH NUCLEASE YAJD-RELATED"/>
    <property type="match status" value="1"/>
</dbReference>
<proteinExistence type="inferred from homology"/>
<name>A0A5U2F4Y1_SALER</name>
<feature type="domain" description="HNH nuclease" evidence="5">
    <location>
        <begin position="53"/>
        <end position="107"/>
    </location>
</feature>
<keyword evidence="6" id="KW-0255">Endonuclease</keyword>
<dbReference type="GO" id="GO:0003676">
    <property type="term" value="F:nucleic acid binding"/>
    <property type="evidence" value="ECO:0007669"/>
    <property type="project" value="InterPro"/>
</dbReference>
<evidence type="ECO:0000256" key="1">
    <source>
        <dbReference type="ARBA" id="ARBA00022722"/>
    </source>
</evidence>
<gene>
    <name evidence="6" type="ORF">HX37_22940</name>
</gene>
<dbReference type="InterPro" id="IPR002711">
    <property type="entry name" value="HNH"/>
</dbReference>
<dbReference type="InterPro" id="IPR003615">
    <property type="entry name" value="HNH_nuc"/>
</dbReference>
<comment type="similarity">
    <text evidence="3">Belongs to the HNH nuclease family.</text>
</comment>
<evidence type="ECO:0000313" key="6">
    <source>
        <dbReference type="EMBL" id="EBP0013572.1"/>
    </source>
</evidence>
<dbReference type="GO" id="GO:0008270">
    <property type="term" value="F:zinc ion binding"/>
    <property type="evidence" value="ECO:0007669"/>
    <property type="project" value="InterPro"/>
</dbReference>
<accession>A0A5U2F4Y1</accession>
<evidence type="ECO:0000259" key="5">
    <source>
        <dbReference type="SMART" id="SM00507"/>
    </source>
</evidence>
<evidence type="ECO:0000256" key="3">
    <source>
        <dbReference type="ARBA" id="ARBA00038412"/>
    </source>
</evidence>
<dbReference type="EMBL" id="AAGKHU010000127">
    <property type="protein sequence ID" value="EBP0013572.1"/>
    <property type="molecule type" value="Genomic_DNA"/>
</dbReference>
<dbReference type="GO" id="GO:0005829">
    <property type="term" value="C:cytosol"/>
    <property type="evidence" value="ECO:0007669"/>
    <property type="project" value="TreeGrafter"/>
</dbReference>
<evidence type="ECO:0000256" key="2">
    <source>
        <dbReference type="ARBA" id="ARBA00022801"/>
    </source>
</evidence>
<dbReference type="PANTHER" id="PTHR41286:SF1">
    <property type="entry name" value="HNH NUCLEASE YAJD-RELATED"/>
    <property type="match status" value="1"/>
</dbReference>
<reference evidence="6" key="1">
    <citation type="submission" date="2018-07" db="EMBL/GenBank/DDBJ databases">
        <authorList>
            <consortium name="GenomeTrakr network: Whole genome sequencing for foodborne pathogen traceback"/>
        </authorList>
    </citation>
    <scope>NUCLEOTIDE SEQUENCE</scope>
    <source>
        <strain evidence="6">CFSAN018538</strain>
    </source>
</reference>
<dbReference type="Gene3D" id="1.10.30.50">
    <property type="match status" value="1"/>
</dbReference>
<keyword evidence="2" id="KW-0378">Hydrolase</keyword>
<dbReference type="CDD" id="cd00085">
    <property type="entry name" value="HNHc"/>
    <property type="match status" value="1"/>
</dbReference>
<dbReference type="Pfam" id="PF01844">
    <property type="entry name" value="HNH"/>
    <property type="match status" value="1"/>
</dbReference>
<comment type="caution">
    <text evidence="6">The sequence shown here is derived from an EMBL/GenBank/DDBJ whole genome shotgun (WGS) entry which is preliminary data.</text>
</comment>
<protein>
    <recommendedName>
        <fullName evidence="4">Putative HNH nuclease YajD</fullName>
    </recommendedName>
</protein>